<protein>
    <submittedName>
        <fullName evidence="1">Uncharacterized protein</fullName>
    </submittedName>
</protein>
<dbReference type="AlphaFoldDB" id="A0A2P2Q4T7"/>
<dbReference type="EMBL" id="GGEC01081415">
    <property type="protein sequence ID" value="MBX61899.1"/>
    <property type="molecule type" value="Transcribed_RNA"/>
</dbReference>
<reference evidence="1" key="1">
    <citation type="submission" date="2018-02" db="EMBL/GenBank/DDBJ databases">
        <title>Rhizophora mucronata_Transcriptome.</title>
        <authorList>
            <person name="Meera S.P."/>
            <person name="Sreeshan A."/>
            <person name="Augustine A."/>
        </authorList>
    </citation>
    <scope>NUCLEOTIDE SEQUENCE</scope>
    <source>
        <tissue evidence="1">Leaf</tissue>
    </source>
</reference>
<accession>A0A2P2Q4T7</accession>
<organism evidence="1">
    <name type="scientific">Rhizophora mucronata</name>
    <name type="common">Asiatic mangrove</name>
    <dbReference type="NCBI Taxonomy" id="61149"/>
    <lineage>
        <taxon>Eukaryota</taxon>
        <taxon>Viridiplantae</taxon>
        <taxon>Streptophyta</taxon>
        <taxon>Embryophyta</taxon>
        <taxon>Tracheophyta</taxon>
        <taxon>Spermatophyta</taxon>
        <taxon>Magnoliopsida</taxon>
        <taxon>eudicotyledons</taxon>
        <taxon>Gunneridae</taxon>
        <taxon>Pentapetalae</taxon>
        <taxon>rosids</taxon>
        <taxon>fabids</taxon>
        <taxon>Malpighiales</taxon>
        <taxon>Rhizophoraceae</taxon>
        <taxon>Rhizophora</taxon>
    </lineage>
</organism>
<name>A0A2P2Q4T7_RHIMU</name>
<proteinExistence type="predicted"/>
<evidence type="ECO:0000313" key="1">
    <source>
        <dbReference type="EMBL" id="MBX61899.1"/>
    </source>
</evidence>
<sequence length="34" mass="4205">MEWLYHARKNKNSNHKSDWQVKLWHVKGRCLLVV</sequence>